<reference evidence="1 2" key="1">
    <citation type="submission" date="2017-03" db="EMBL/GenBank/DDBJ databases">
        <title>Draft genome sequence of Streptomyces scabrisporus NF3, endophyte isolated from Amphipterygium adstringens.</title>
        <authorList>
            <person name="Vazquez M."/>
            <person name="Ceapa C.D."/>
            <person name="Rodriguez Luna D."/>
            <person name="Sanchez Esquivel S."/>
        </authorList>
    </citation>
    <scope>NUCLEOTIDE SEQUENCE [LARGE SCALE GENOMIC DNA]</scope>
    <source>
        <strain evidence="1 2">NF3</strain>
    </source>
</reference>
<protein>
    <submittedName>
        <fullName evidence="1">Uncharacterized protein</fullName>
    </submittedName>
</protein>
<dbReference type="STRING" id="159449.B4N89_39430"/>
<evidence type="ECO:0000313" key="2">
    <source>
        <dbReference type="Proteomes" id="UP000190037"/>
    </source>
</evidence>
<gene>
    <name evidence="1" type="ORF">B4N89_39430</name>
</gene>
<dbReference type="RefSeq" id="WP_078981347.1">
    <property type="nucleotide sequence ID" value="NZ_MWQN01000003.1"/>
</dbReference>
<dbReference type="AlphaFoldDB" id="A0A1T3NMW3"/>
<name>A0A1T3NMW3_9ACTN</name>
<organism evidence="1 2">
    <name type="scientific">Embleya scabrispora</name>
    <dbReference type="NCBI Taxonomy" id="159449"/>
    <lineage>
        <taxon>Bacteria</taxon>
        <taxon>Bacillati</taxon>
        <taxon>Actinomycetota</taxon>
        <taxon>Actinomycetes</taxon>
        <taxon>Kitasatosporales</taxon>
        <taxon>Streptomycetaceae</taxon>
        <taxon>Embleya</taxon>
    </lineage>
</organism>
<sequence>MLTDAESRFEADVPKVLRTEAEVSGTYATAAGKSSLIVSISRPVPGSRNELGSYAYCTGVRPDNECVRVLQPGGGALTARKATKEPGSSDAEWSVVHTRADGAMVGVRVSGAYDDAGEAVGAPTMSIQQITDIARSPVWAPVIAAEPTAAEQVLGLVPALLPGKIQVISRDGDSRSGEFVVQAGGGRHLLTVGVDPAPPGEGQRCPTGPLEWTCAEVTLPDGNPAVVELKRNVDGRVVPLSLTAYRPHGLRIRFEVDAPAAKSTTTYGEFATGAPGLELEELKVIAASPRWDAR</sequence>
<keyword evidence="2" id="KW-1185">Reference proteome</keyword>
<proteinExistence type="predicted"/>
<dbReference type="OrthoDB" id="4350250at2"/>
<dbReference type="EMBL" id="MWQN01000003">
    <property type="protein sequence ID" value="OPC78253.1"/>
    <property type="molecule type" value="Genomic_DNA"/>
</dbReference>
<accession>A0A1T3NMW3</accession>
<dbReference type="Proteomes" id="UP000190037">
    <property type="component" value="Unassembled WGS sequence"/>
</dbReference>
<evidence type="ECO:0000313" key="1">
    <source>
        <dbReference type="EMBL" id="OPC78253.1"/>
    </source>
</evidence>
<comment type="caution">
    <text evidence="1">The sequence shown here is derived from an EMBL/GenBank/DDBJ whole genome shotgun (WGS) entry which is preliminary data.</text>
</comment>